<keyword evidence="1" id="KW-0808">Transferase</keyword>
<protein>
    <submittedName>
        <fullName evidence="1">Ribokinase</fullName>
        <ecNumber evidence="1">2.7.1.15</ecNumber>
    </submittedName>
</protein>
<reference evidence="1 2" key="1">
    <citation type="journal article" date="2022" name="Int. J. Syst. Evol. Microbiol.">
        <title>Miniphocaeibacter halophilus sp. nov., an ammonium-tolerant acetate-producing bacterium isolated from a biogas system.</title>
        <authorList>
            <person name="Schnurer A."/>
            <person name="Singh A."/>
            <person name="Bi S."/>
            <person name="Qiao W."/>
            <person name="Westerholm M."/>
        </authorList>
    </citation>
    <scope>NUCLEOTIDE SEQUENCE [LARGE SCALE GENOMIC DNA]</scope>
    <source>
        <strain evidence="1 2">AMB_01</strain>
    </source>
</reference>
<dbReference type="Proteomes" id="UP000595814">
    <property type="component" value="Chromosome"/>
</dbReference>
<keyword evidence="2" id="KW-1185">Reference proteome</keyword>
<organism evidence="1 2">
    <name type="scientific">Miniphocaeibacter halophilus</name>
    <dbReference type="NCBI Taxonomy" id="2931922"/>
    <lineage>
        <taxon>Bacteria</taxon>
        <taxon>Bacillati</taxon>
        <taxon>Bacillota</taxon>
        <taxon>Tissierellia</taxon>
        <taxon>Tissierellales</taxon>
        <taxon>Peptoniphilaceae</taxon>
        <taxon>Miniphocaeibacter</taxon>
    </lineage>
</organism>
<name>A0AC61MQ50_9FIRM</name>
<evidence type="ECO:0000313" key="2">
    <source>
        <dbReference type="Proteomes" id="UP000595814"/>
    </source>
</evidence>
<accession>A0AC61MQ50</accession>
<proteinExistence type="predicted"/>
<dbReference type="EC" id="2.7.1.15" evidence="1"/>
<sequence length="295" mass="32236">MKISVVGSINIDMDIVAERIPLKGETVKGSDIKYIPGGKGANQAVSMARLGADVDFYGCVGDDTYGEILLKNLKNENINTNNIEIVKNENSGMAIITIAENDNTIVVIPGANNYVSKDYVEKKESEILKSDLVVLQNEIPMETIKYVIDLCYKNNIDVLLNPAPAFKVEKELLDKVTYLTPNEHEAKLIFGENVSIDEMLRMHPNKLIITLGSKGAIFANEKLEIINLPARKAKVVDTTGAGDTFNGAFAVRISQGYDMEEALSFANIAASLSTEKFGAQTGMPTLSEVLETKEK</sequence>
<gene>
    <name evidence="1" type="primary">rbsK</name>
    <name evidence="1" type="ORF">JFY71_07020</name>
</gene>
<dbReference type="EMBL" id="CP066744">
    <property type="protein sequence ID" value="QQK07079.1"/>
    <property type="molecule type" value="Genomic_DNA"/>
</dbReference>
<evidence type="ECO:0000313" key="1">
    <source>
        <dbReference type="EMBL" id="QQK07079.1"/>
    </source>
</evidence>